<feature type="active site" evidence="5 6">
    <location>
        <position position="290"/>
    </location>
</feature>
<dbReference type="NCBIfam" id="NF001965">
    <property type="entry name" value="PRK00742.1"/>
    <property type="match status" value="1"/>
</dbReference>
<gene>
    <name evidence="5 10" type="primary">cheB</name>
    <name evidence="10" type="ORF">N7U62_00930</name>
</gene>
<evidence type="ECO:0000259" key="9">
    <source>
        <dbReference type="PROSITE" id="PS50122"/>
    </source>
</evidence>
<dbReference type="CDD" id="cd16432">
    <property type="entry name" value="CheB_Rec"/>
    <property type="match status" value="1"/>
</dbReference>
<dbReference type="InterPro" id="IPR035909">
    <property type="entry name" value="CheB_C"/>
</dbReference>
<evidence type="ECO:0000256" key="2">
    <source>
        <dbReference type="ARBA" id="ARBA00022500"/>
    </source>
</evidence>
<sequence length="346" mass="37645">MSHETIDVLIADDSGFMQLLIKSILSVDQNIKVIATANNGKEAYELTRTHRPKVVVMDMMMPKYDGLYGVEQIMKNCPTSILMLSAIGHTDINPIMNSLKLGAIDYLNKPQGSLSKLRSIDSEIVKKVKLAASINVNEMDVATRSQPKNESAVESSQVEAIIIGASTGGPRALESVLKALPEKLKVPVVVAQHMPSNFITSFTDRLNNILPQRVRVADIGMFLEPGIIYIAPGDKNIALERKGKSKVKVALDEKVYPEYNHPSVNSVMMSAAKVYGNKTLGVILTGMGEDGARGMTDIYRVGGITIAQDRESSVVFGMPQKAIQSGCIKKIMPLDAIGNNIKNHLL</sequence>
<dbReference type="SUPFAM" id="SSF52738">
    <property type="entry name" value="Methylesterase CheB, C-terminal domain"/>
    <property type="match status" value="1"/>
</dbReference>
<comment type="catalytic activity">
    <reaction evidence="4 5">
        <text>[protein]-L-glutamate 5-O-methyl ester + H2O = L-glutamyl-[protein] + methanol + H(+)</text>
        <dbReference type="Rhea" id="RHEA:23236"/>
        <dbReference type="Rhea" id="RHEA-COMP:10208"/>
        <dbReference type="Rhea" id="RHEA-COMP:10311"/>
        <dbReference type="ChEBI" id="CHEBI:15377"/>
        <dbReference type="ChEBI" id="CHEBI:15378"/>
        <dbReference type="ChEBI" id="CHEBI:17790"/>
        <dbReference type="ChEBI" id="CHEBI:29973"/>
        <dbReference type="ChEBI" id="CHEBI:82795"/>
        <dbReference type="EC" id="3.1.1.61"/>
    </reaction>
</comment>
<dbReference type="PROSITE" id="PS50110">
    <property type="entry name" value="RESPONSE_REGULATORY"/>
    <property type="match status" value="1"/>
</dbReference>
<comment type="similarity">
    <text evidence="5">Belongs to the CheB family.</text>
</comment>
<dbReference type="RefSeq" id="WP_264135995.1">
    <property type="nucleotide sequence ID" value="NZ_JAOYOD010000001.1"/>
</dbReference>
<feature type="domain" description="Response regulatory" evidence="8">
    <location>
        <begin position="7"/>
        <end position="124"/>
    </location>
</feature>
<feature type="modified residue" description="4-aspartylphosphate" evidence="5 7">
    <location>
        <position position="58"/>
    </location>
</feature>
<feature type="active site" evidence="5 6">
    <location>
        <position position="166"/>
    </location>
</feature>
<dbReference type="HAMAP" id="MF_00099">
    <property type="entry name" value="CheB_chemtxs"/>
    <property type="match status" value="1"/>
</dbReference>
<keyword evidence="10" id="KW-0489">Methyltransferase</keyword>
<feature type="domain" description="CheB-type methylesterase" evidence="9">
    <location>
        <begin position="154"/>
        <end position="346"/>
    </location>
</feature>
<comment type="function">
    <text evidence="5">Involved in chemotaxis. Part of a chemotaxis signal transduction system that modulates chemotaxis in response to various stimuli. Catalyzes the demethylation of specific methylglutamate residues introduced into the chemoreceptors (methyl-accepting chemotaxis proteins or MCP) by CheR. Also mediates the irreversible deamidation of specific glutamine residues to glutamic acid.</text>
</comment>
<dbReference type="Gene3D" id="3.40.50.180">
    <property type="entry name" value="Methylesterase CheB, C-terminal domain"/>
    <property type="match status" value="1"/>
</dbReference>
<dbReference type="GO" id="GO:0032259">
    <property type="term" value="P:methylation"/>
    <property type="evidence" value="ECO:0007669"/>
    <property type="project" value="UniProtKB-KW"/>
</dbReference>
<evidence type="ECO:0000256" key="6">
    <source>
        <dbReference type="PROSITE-ProRule" id="PRU00050"/>
    </source>
</evidence>
<dbReference type="PANTHER" id="PTHR42872:SF6">
    <property type="entry name" value="PROTEIN-GLUTAMATE METHYLESTERASE_PROTEIN-GLUTAMINE GLUTAMINASE"/>
    <property type="match status" value="1"/>
</dbReference>
<evidence type="ECO:0000313" key="11">
    <source>
        <dbReference type="Proteomes" id="UP001300692"/>
    </source>
</evidence>
<evidence type="ECO:0000256" key="3">
    <source>
        <dbReference type="ARBA" id="ARBA00022801"/>
    </source>
</evidence>
<dbReference type="EMBL" id="JAOYOD010000001">
    <property type="protein sequence ID" value="MCV9385202.1"/>
    <property type="molecule type" value="Genomic_DNA"/>
</dbReference>
<evidence type="ECO:0000256" key="7">
    <source>
        <dbReference type="PROSITE-ProRule" id="PRU00169"/>
    </source>
</evidence>
<keyword evidence="3 5" id="KW-0378">Hydrolase</keyword>
<dbReference type="Gene3D" id="3.40.50.2300">
    <property type="match status" value="1"/>
</dbReference>
<keyword evidence="2 5" id="KW-0145">Chemotaxis</keyword>
<dbReference type="GO" id="GO:0008168">
    <property type="term" value="F:methyltransferase activity"/>
    <property type="evidence" value="ECO:0007669"/>
    <property type="project" value="UniProtKB-KW"/>
</dbReference>
<comment type="subcellular location">
    <subcellularLocation>
        <location evidence="5">Cytoplasm</location>
    </subcellularLocation>
</comment>
<keyword evidence="11" id="KW-1185">Reference proteome</keyword>
<dbReference type="InterPro" id="IPR008248">
    <property type="entry name" value="CheB-like"/>
</dbReference>
<dbReference type="SMART" id="SM00448">
    <property type="entry name" value="REC"/>
    <property type="match status" value="1"/>
</dbReference>
<dbReference type="PROSITE" id="PS50122">
    <property type="entry name" value="CHEB"/>
    <property type="match status" value="1"/>
</dbReference>
<dbReference type="InterPro" id="IPR001789">
    <property type="entry name" value="Sig_transdc_resp-reg_receiver"/>
</dbReference>
<feature type="active site" evidence="5 6">
    <location>
        <position position="193"/>
    </location>
</feature>
<dbReference type="Proteomes" id="UP001300692">
    <property type="component" value="Unassembled WGS sequence"/>
</dbReference>
<dbReference type="Pfam" id="PF01339">
    <property type="entry name" value="CheB_methylest"/>
    <property type="match status" value="1"/>
</dbReference>
<dbReference type="InterPro" id="IPR011006">
    <property type="entry name" value="CheY-like_superfamily"/>
</dbReference>
<organism evidence="10 11">
    <name type="scientific">Reichenbachiella ulvae</name>
    <dbReference type="NCBI Taxonomy" id="2980104"/>
    <lineage>
        <taxon>Bacteria</taxon>
        <taxon>Pseudomonadati</taxon>
        <taxon>Bacteroidota</taxon>
        <taxon>Cytophagia</taxon>
        <taxon>Cytophagales</taxon>
        <taxon>Reichenbachiellaceae</taxon>
        <taxon>Reichenbachiella</taxon>
    </lineage>
</organism>
<comment type="domain">
    <text evidence="5">Contains a C-terminal catalytic domain, and an N-terminal region which modulates catalytic activity.</text>
</comment>
<keyword evidence="10" id="KW-0808">Transferase</keyword>
<dbReference type="PIRSF" id="PIRSF000876">
    <property type="entry name" value="RR_chemtxs_CheB"/>
    <property type="match status" value="1"/>
</dbReference>
<dbReference type="SUPFAM" id="SSF52172">
    <property type="entry name" value="CheY-like"/>
    <property type="match status" value="1"/>
</dbReference>
<comment type="caution">
    <text evidence="10">The sequence shown here is derived from an EMBL/GenBank/DDBJ whole genome shotgun (WGS) entry which is preliminary data.</text>
</comment>
<name>A0ABT3CNL9_9BACT</name>
<evidence type="ECO:0000259" key="8">
    <source>
        <dbReference type="PROSITE" id="PS50110"/>
    </source>
</evidence>
<evidence type="ECO:0000256" key="1">
    <source>
        <dbReference type="ARBA" id="ARBA00022490"/>
    </source>
</evidence>
<keyword evidence="1 5" id="KW-0963">Cytoplasm</keyword>
<dbReference type="InterPro" id="IPR000673">
    <property type="entry name" value="Sig_transdc_resp-reg_Me-estase"/>
</dbReference>
<keyword evidence="5 7" id="KW-0597">Phosphoprotein</keyword>
<dbReference type="CDD" id="cd17541">
    <property type="entry name" value="REC_CheB-like"/>
    <property type="match status" value="1"/>
</dbReference>
<evidence type="ECO:0000256" key="4">
    <source>
        <dbReference type="ARBA" id="ARBA00048267"/>
    </source>
</evidence>
<dbReference type="PANTHER" id="PTHR42872">
    <property type="entry name" value="PROTEIN-GLUTAMATE METHYLESTERASE/PROTEIN-GLUTAMINE GLUTAMINASE"/>
    <property type="match status" value="1"/>
</dbReference>
<comment type="catalytic activity">
    <reaction evidence="5">
        <text>L-glutaminyl-[protein] + H2O = L-glutamyl-[protein] + NH4(+)</text>
        <dbReference type="Rhea" id="RHEA:16441"/>
        <dbReference type="Rhea" id="RHEA-COMP:10207"/>
        <dbReference type="Rhea" id="RHEA-COMP:10208"/>
        <dbReference type="ChEBI" id="CHEBI:15377"/>
        <dbReference type="ChEBI" id="CHEBI:28938"/>
        <dbReference type="ChEBI" id="CHEBI:29973"/>
        <dbReference type="ChEBI" id="CHEBI:30011"/>
        <dbReference type="EC" id="3.5.1.44"/>
    </reaction>
</comment>
<evidence type="ECO:0000313" key="10">
    <source>
        <dbReference type="EMBL" id="MCV9385202.1"/>
    </source>
</evidence>
<dbReference type="GO" id="GO:0008984">
    <property type="term" value="F:protein-glutamate methylesterase activity"/>
    <property type="evidence" value="ECO:0007669"/>
    <property type="project" value="UniProtKB-EC"/>
</dbReference>
<comment type="PTM">
    <text evidence="5">Phosphorylated by CheA. Phosphorylation of the N-terminal regulatory domain activates the methylesterase activity.</text>
</comment>
<proteinExistence type="inferred from homology"/>
<reference evidence="10 11" key="1">
    <citation type="submission" date="2022-10" db="EMBL/GenBank/DDBJ databases">
        <title>Comparative genomics and taxonomic characterization of three novel marine species of genus Reichenbachiella exhibiting antioxidant and polysaccharide degradation activities.</title>
        <authorList>
            <person name="Muhammad N."/>
            <person name="Lee Y.-J."/>
            <person name="Ko J."/>
            <person name="Kim S.-G."/>
        </authorList>
    </citation>
    <scope>NUCLEOTIDE SEQUENCE [LARGE SCALE GENOMIC DNA]</scope>
    <source>
        <strain evidence="10 11">ABR2-5</strain>
    </source>
</reference>
<accession>A0ABT3CNL9</accession>
<dbReference type="EC" id="3.5.1.44" evidence="5"/>
<evidence type="ECO:0000256" key="5">
    <source>
        <dbReference type="HAMAP-Rule" id="MF_00099"/>
    </source>
</evidence>
<dbReference type="EC" id="3.1.1.61" evidence="5"/>
<protein>
    <recommendedName>
        <fullName evidence="5">Protein-glutamate methylesterase/protein-glutamine glutaminase</fullName>
        <ecNumber evidence="5">3.1.1.61</ecNumber>
        <ecNumber evidence="5">3.5.1.44</ecNumber>
    </recommendedName>
</protein>
<dbReference type="Pfam" id="PF00072">
    <property type="entry name" value="Response_reg"/>
    <property type="match status" value="1"/>
</dbReference>